<dbReference type="PANTHER" id="PTHR17453">
    <property type="entry name" value="SIGNAL RECOGNITION PARTICLE 19 KD PROTEIN"/>
    <property type="match status" value="1"/>
</dbReference>
<organism evidence="6 7">
    <name type="scientific">Phyllachora maydis</name>
    <dbReference type="NCBI Taxonomy" id="1825666"/>
    <lineage>
        <taxon>Eukaryota</taxon>
        <taxon>Fungi</taxon>
        <taxon>Dikarya</taxon>
        <taxon>Ascomycota</taxon>
        <taxon>Pezizomycotina</taxon>
        <taxon>Sordariomycetes</taxon>
        <taxon>Sordariomycetidae</taxon>
        <taxon>Phyllachorales</taxon>
        <taxon>Phyllachoraceae</taxon>
        <taxon>Phyllachora</taxon>
    </lineage>
</organism>
<feature type="compositionally biased region" description="Low complexity" evidence="5">
    <location>
        <begin position="42"/>
        <end position="54"/>
    </location>
</feature>
<accession>A0AAD9I5K1</accession>
<feature type="region of interest" description="Disordered" evidence="5">
    <location>
        <begin position="1"/>
        <end position="78"/>
    </location>
</feature>
<dbReference type="InterPro" id="IPR036521">
    <property type="entry name" value="SRP19-like_sf"/>
</dbReference>
<dbReference type="InterPro" id="IPR002778">
    <property type="entry name" value="Signal_recog_particle_SRP19"/>
</dbReference>
<evidence type="ECO:0000313" key="6">
    <source>
        <dbReference type="EMBL" id="KAK2070970.1"/>
    </source>
</evidence>
<evidence type="ECO:0000313" key="7">
    <source>
        <dbReference type="Proteomes" id="UP001217918"/>
    </source>
</evidence>
<feature type="compositionally biased region" description="Acidic residues" evidence="5">
    <location>
        <begin position="9"/>
        <end position="30"/>
    </location>
</feature>
<comment type="subcellular location">
    <subcellularLocation>
        <location evidence="1">Cytoplasm</location>
    </subcellularLocation>
</comment>
<dbReference type="GO" id="GO:0006617">
    <property type="term" value="P:SRP-dependent cotranslational protein targeting to membrane, signal sequence recognition"/>
    <property type="evidence" value="ECO:0007669"/>
    <property type="project" value="TreeGrafter"/>
</dbReference>
<dbReference type="FunFam" id="3.30.56.30:FF:000003">
    <property type="entry name" value="Signal recognition particle SEC65 subunit"/>
    <property type="match status" value="1"/>
</dbReference>
<dbReference type="SUPFAM" id="SSF69695">
    <property type="entry name" value="SRP19"/>
    <property type="match status" value="1"/>
</dbReference>
<evidence type="ECO:0008006" key="8">
    <source>
        <dbReference type="Google" id="ProtNLM"/>
    </source>
</evidence>
<evidence type="ECO:0000256" key="5">
    <source>
        <dbReference type="SAM" id="MobiDB-lite"/>
    </source>
</evidence>
<feature type="compositionally biased region" description="Low complexity" evidence="5">
    <location>
        <begin position="266"/>
        <end position="277"/>
    </location>
</feature>
<comment type="caution">
    <text evidence="6">The sequence shown here is derived from an EMBL/GenBank/DDBJ whole genome shotgun (WGS) entry which is preliminary data.</text>
</comment>
<proteinExistence type="predicted"/>
<dbReference type="GO" id="GO:0005786">
    <property type="term" value="C:signal recognition particle, endoplasmic reticulum targeting"/>
    <property type="evidence" value="ECO:0007669"/>
    <property type="project" value="UniProtKB-KW"/>
</dbReference>
<keyword evidence="3" id="KW-0733">Signal recognition particle</keyword>
<evidence type="ECO:0000256" key="2">
    <source>
        <dbReference type="ARBA" id="ARBA00022490"/>
    </source>
</evidence>
<dbReference type="PANTHER" id="PTHR17453:SF0">
    <property type="entry name" value="SIGNAL RECOGNITION PARTICLE 19 KDA PROTEIN"/>
    <property type="match status" value="1"/>
</dbReference>
<keyword evidence="4" id="KW-0687">Ribonucleoprotein</keyword>
<evidence type="ECO:0000256" key="3">
    <source>
        <dbReference type="ARBA" id="ARBA00023135"/>
    </source>
</evidence>
<dbReference type="Pfam" id="PF01922">
    <property type="entry name" value="SRP19"/>
    <property type="match status" value="1"/>
</dbReference>
<reference evidence="6" key="1">
    <citation type="journal article" date="2023" name="Mol. Plant Microbe Interact.">
        <title>Elucidating the Obligate Nature and Biological Capacity of an Invasive Fungal Corn Pathogen.</title>
        <authorList>
            <person name="MacCready J.S."/>
            <person name="Roggenkamp E.M."/>
            <person name="Gdanetz K."/>
            <person name="Chilvers M.I."/>
        </authorList>
    </citation>
    <scope>NUCLEOTIDE SEQUENCE</scope>
    <source>
        <strain evidence="6">PM02</strain>
    </source>
</reference>
<name>A0AAD9I5K1_9PEZI</name>
<dbReference type="GO" id="GO:0008312">
    <property type="term" value="F:7S RNA binding"/>
    <property type="evidence" value="ECO:0007669"/>
    <property type="project" value="InterPro"/>
</dbReference>
<dbReference type="EMBL" id="JAQQPM010000004">
    <property type="protein sequence ID" value="KAK2070970.1"/>
    <property type="molecule type" value="Genomic_DNA"/>
</dbReference>
<gene>
    <name evidence="6" type="ORF">P8C59_005428</name>
</gene>
<feature type="compositionally biased region" description="Basic residues" evidence="5">
    <location>
        <begin position="287"/>
        <end position="296"/>
    </location>
</feature>
<evidence type="ECO:0000256" key="1">
    <source>
        <dbReference type="ARBA" id="ARBA00004496"/>
    </source>
</evidence>
<keyword evidence="7" id="KW-1185">Reference proteome</keyword>
<dbReference type="Proteomes" id="UP001217918">
    <property type="component" value="Unassembled WGS sequence"/>
</dbReference>
<protein>
    <recommendedName>
        <fullName evidence="8">Signal recognition particle protein</fullName>
    </recommendedName>
</protein>
<dbReference type="AlphaFoldDB" id="A0AAD9I5K1"/>
<keyword evidence="2" id="KW-0963">Cytoplasm</keyword>
<sequence length="296" mass="31324">MPSHPRVEEVEDSDVDMSDPSEGDIDDFADSEILRRVQVPPSTTTTTTTSSSSSHRADAGPRQHSLNPPLGSTPAPASDASQYADFQCLYPVYFDASRTRAAGRRVAKALAVSDPLATEIMNACRALGLPTVLEPTKQHPQDWANPGRVRVGLKRAAATRRRGAGGGTDVRNKHHLYTMVAAHLQAHPTAEDSASLRFRIPGVPPPPALEPGKPWPKPAVPRGWTMGRLLPYYSPAMTGGGVSENLFKDMMKEMQGGGGDMASMLSGAGPSAAAAGGPTAGGEEKKRKERKGKGKG</sequence>
<dbReference type="Gene3D" id="3.30.56.30">
    <property type="entry name" value="Signal recognition particle, SRP19-like subunit"/>
    <property type="match status" value="1"/>
</dbReference>
<evidence type="ECO:0000256" key="4">
    <source>
        <dbReference type="ARBA" id="ARBA00023274"/>
    </source>
</evidence>
<feature type="region of interest" description="Disordered" evidence="5">
    <location>
        <begin position="257"/>
        <end position="296"/>
    </location>
</feature>